<dbReference type="EMBL" id="JBHPBY010000132">
    <property type="protein sequence ID" value="MFC1850896.1"/>
    <property type="molecule type" value="Genomic_DNA"/>
</dbReference>
<protein>
    <recommendedName>
        <fullName evidence="5">VWFA domain-containing protein</fullName>
    </recommendedName>
</protein>
<evidence type="ECO:0000256" key="1">
    <source>
        <dbReference type="SAM" id="MobiDB-lite"/>
    </source>
</evidence>
<dbReference type="Proteomes" id="UP001594351">
    <property type="component" value="Unassembled WGS sequence"/>
</dbReference>
<feature type="compositionally biased region" description="Polar residues" evidence="1">
    <location>
        <begin position="297"/>
        <end position="312"/>
    </location>
</feature>
<evidence type="ECO:0000313" key="4">
    <source>
        <dbReference type="Proteomes" id="UP001594351"/>
    </source>
</evidence>
<comment type="caution">
    <text evidence="3">The sequence shown here is derived from an EMBL/GenBank/DDBJ whole genome shotgun (WGS) entry which is preliminary data.</text>
</comment>
<keyword evidence="2" id="KW-0812">Transmembrane</keyword>
<reference evidence="3 4" key="1">
    <citation type="submission" date="2024-09" db="EMBL/GenBank/DDBJ databases">
        <title>Laminarin stimulates single cell rates of sulfate reduction while oxygen inhibits transcriptomic activity in coastal marine sediment.</title>
        <authorList>
            <person name="Lindsay M."/>
            <person name="Orcutt B."/>
            <person name="Emerson D."/>
            <person name="Stepanauskas R."/>
            <person name="D'Angelo T."/>
        </authorList>
    </citation>
    <scope>NUCLEOTIDE SEQUENCE [LARGE SCALE GENOMIC DNA]</scope>
    <source>
        <strain evidence="3">SAG AM-311-K15</strain>
    </source>
</reference>
<keyword evidence="2" id="KW-1133">Transmembrane helix</keyword>
<evidence type="ECO:0000313" key="3">
    <source>
        <dbReference type="EMBL" id="MFC1850896.1"/>
    </source>
</evidence>
<evidence type="ECO:0008006" key="5">
    <source>
        <dbReference type="Google" id="ProtNLM"/>
    </source>
</evidence>
<feature type="transmembrane region" description="Helical" evidence="2">
    <location>
        <begin position="81"/>
        <end position="103"/>
    </location>
</feature>
<keyword evidence="4" id="KW-1185">Reference proteome</keyword>
<keyword evidence="2" id="KW-0472">Membrane</keyword>
<proteinExistence type="predicted"/>
<feature type="compositionally biased region" description="Basic and acidic residues" evidence="1">
    <location>
        <begin position="251"/>
        <end position="264"/>
    </location>
</feature>
<accession>A0ABV6YXF5</accession>
<evidence type="ECO:0000256" key="2">
    <source>
        <dbReference type="SAM" id="Phobius"/>
    </source>
</evidence>
<feature type="region of interest" description="Disordered" evidence="1">
    <location>
        <begin position="248"/>
        <end position="323"/>
    </location>
</feature>
<name>A0ABV6YXF5_UNCC1</name>
<gene>
    <name evidence="3" type="ORF">ACFL27_11940</name>
</gene>
<organism evidence="3 4">
    <name type="scientific">candidate division CSSED10-310 bacterium</name>
    <dbReference type="NCBI Taxonomy" id="2855610"/>
    <lineage>
        <taxon>Bacteria</taxon>
        <taxon>Bacteria division CSSED10-310</taxon>
    </lineage>
</organism>
<sequence>MKAECQHVQETVCRDPSTLEGFSKHAAQCPDCNEFFMGFRELMDKLPPKRLAATEELLQQTLTKISQSEPRVAYKKYKRQLFLKSALKQMIIVVPIVLLILALTTPSLMRSRMGANEAAVYGNLSQLAEKGRDDRVVTKEQAPPPAPKSLEVTASVPLEGKVTTLGYLSTEKPEGTSVIRESLSFADESKPGADLPALNGIEMKEYQRNDEARDKTDMLAGNKDIQTAHAGKVTTYYESVEIKGLKKKAEKRAEVSKLEPARESEFDEEEAGAESAYLRPEKTKRKLRSRELARDPQASTPLSAEEISSNKTAPPEKQLLDGYRQKNSKSESFMFRGGSDLDDIVDPNIQTGATRAGGGLIQAACFWDFLPRFGFGILDYKPEVWQGITLDHPVYFQNTYIGGNARLKYYSTLLSQNRTYAEYYEKLNDLSMLYPQPYDPPVKGAMALYAHLDRSSLAESTRLFLQIGLRGTDQFTWRRPPVIIVILDLLPPGKRDASDTFIAEMGSRLDYYDAIGVMRTDDIILPVSVDEFNRSFNKNHDAARPPETEQALWSQLRSVFQSASQVHALQNKRLIILADGAIQSIHNHTIHDLLLQEINTSVVSFNTQTIVTHAATAQAGDGNLHHIVTADDVITTAQEELSSLEKVVSRALRLSIQLAPDVKLIQVIGSRPLGVHEKERVKQAEISVDKGLARTLGIAQDRGDDDPGLQTIIPYFYGGDEHIILIELEAAKAGPIAEVKLKFKDMVDMRNSTLRTAVSLRKTPIPATPQQETVAKNIISISTALLLNRLQKASYSRAEKLQLVRQFLTNYQSLPPTFFQDPAIARDREILQQIQTLLQIVPEHSAQFVEQAMTYTEMRKSISQHRR</sequence>